<keyword evidence="4" id="KW-1185">Reference proteome</keyword>
<feature type="transmembrane region" description="Helical" evidence="1">
    <location>
        <begin position="54"/>
        <end position="73"/>
    </location>
</feature>
<dbReference type="RefSeq" id="WP_353565805.1">
    <property type="nucleotide sequence ID" value="NZ_BAABRI010000004.1"/>
</dbReference>
<keyword evidence="2" id="KW-0732">Signal</keyword>
<name>A0ABP9UJG1_9BACT</name>
<evidence type="ECO:0000256" key="1">
    <source>
        <dbReference type="SAM" id="Phobius"/>
    </source>
</evidence>
<evidence type="ECO:0000313" key="4">
    <source>
        <dbReference type="Proteomes" id="UP001476282"/>
    </source>
</evidence>
<keyword evidence="1" id="KW-0472">Membrane</keyword>
<feature type="transmembrane region" description="Helical" evidence="1">
    <location>
        <begin position="28"/>
        <end position="47"/>
    </location>
</feature>
<proteinExistence type="predicted"/>
<protein>
    <submittedName>
        <fullName evidence="3">Uncharacterized protein</fullName>
    </submittedName>
</protein>
<dbReference type="EMBL" id="BAABRI010000004">
    <property type="protein sequence ID" value="GAA5481655.1"/>
    <property type="molecule type" value="Genomic_DNA"/>
</dbReference>
<evidence type="ECO:0000313" key="3">
    <source>
        <dbReference type="EMBL" id="GAA5481655.1"/>
    </source>
</evidence>
<keyword evidence="1" id="KW-1133">Transmembrane helix</keyword>
<evidence type="ECO:0000256" key="2">
    <source>
        <dbReference type="SAM" id="SignalP"/>
    </source>
</evidence>
<feature type="transmembrane region" description="Helical" evidence="1">
    <location>
        <begin position="85"/>
        <end position="103"/>
    </location>
</feature>
<feature type="signal peptide" evidence="2">
    <location>
        <begin position="1"/>
        <end position="18"/>
    </location>
</feature>
<gene>
    <name evidence="3" type="ORF">Hsar01_00866</name>
</gene>
<feature type="chain" id="PRO_5047439578" evidence="2">
    <location>
        <begin position="19"/>
        <end position="118"/>
    </location>
</feature>
<reference evidence="3 4" key="1">
    <citation type="submission" date="2024-02" db="EMBL/GenBank/DDBJ databases">
        <title>Haloferula sargassicola NBRC 104335.</title>
        <authorList>
            <person name="Ichikawa N."/>
            <person name="Katano-Makiyama Y."/>
            <person name="Hidaka K."/>
        </authorList>
    </citation>
    <scope>NUCLEOTIDE SEQUENCE [LARGE SCALE GENOMIC DNA]</scope>
    <source>
        <strain evidence="3 4">NBRC 104335</strain>
    </source>
</reference>
<accession>A0ABP9UJG1</accession>
<keyword evidence="1" id="KW-0812">Transmembrane</keyword>
<comment type="caution">
    <text evidence="3">The sequence shown here is derived from an EMBL/GenBank/DDBJ whole genome shotgun (WGS) entry which is preliminary data.</text>
</comment>
<dbReference type="Proteomes" id="UP001476282">
    <property type="component" value="Unassembled WGS sequence"/>
</dbReference>
<organism evidence="3 4">
    <name type="scientific">Haloferula sargassicola</name>
    <dbReference type="NCBI Taxonomy" id="490096"/>
    <lineage>
        <taxon>Bacteria</taxon>
        <taxon>Pseudomonadati</taxon>
        <taxon>Verrucomicrobiota</taxon>
        <taxon>Verrucomicrobiia</taxon>
        <taxon>Verrucomicrobiales</taxon>
        <taxon>Verrucomicrobiaceae</taxon>
        <taxon>Haloferula</taxon>
    </lineage>
</organism>
<sequence length="118" mass="12327">MRALIFTAGGLTTALAFAAHSQLKDPGMLQGALTLGGGWIICGLFSFSNRWHGIIGAGVLGLLGAARCAPALLQLGKSATAPWETAALLISSVVLVAVVRALTAERARRMREELLKED</sequence>